<evidence type="ECO:0000313" key="4">
    <source>
        <dbReference type="Proteomes" id="UP000477722"/>
    </source>
</evidence>
<evidence type="ECO:0000313" key="3">
    <source>
        <dbReference type="EMBL" id="NGO70368.1"/>
    </source>
</evidence>
<evidence type="ECO:0000256" key="1">
    <source>
        <dbReference type="SAM" id="MobiDB-lite"/>
    </source>
</evidence>
<protein>
    <submittedName>
        <fullName evidence="3">Sugar porter family MFS transporter</fullName>
    </submittedName>
</protein>
<dbReference type="Proteomes" id="UP000477722">
    <property type="component" value="Unassembled WGS sequence"/>
</dbReference>
<evidence type="ECO:0000256" key="2">
    <source>
        <dbReference type="SAM" id="Phobius"/>
    </source>
</evidence>
<keyword evidence="4" id="KW-1185">Reference proteome</keyword>
<keyword evidence="2" id="KW-0472">Membrane</keyword>
<dbReference type="EMBL" id="JAAKZZ010000189">
    <property type="protein sequence ID" value="NGO70368.1"/>
    <property type="molecule type" value="Genomic_DNA"/>
</dbReference>
<sequence>MTNAGDGANGVISVLAVSVGIWLPGRAGRRPMPLTGVASFAPPEGPGRAGPTAGS</sequence>
<keyword evidence="2" id="KW-1133">Transmembrane helix</keyword>
<feature type="transmembrane region" description="Helical" evidence="2">
    <location>
        <begin position="6"/>
        <end position="23"/>
    </location>
</feature>
<name>A0A6G4WZ22_9ACTN</name>
<feature type="region of interest" description="Disordered" evidence="1">
    <location>
        <begin position="34"/>
        <end position="55"/>
    </location>
</feature>
<gene>
    <name evidence="3" type="ORF">G5C65_18830</name>
</gene>
<accession>A0A6G4WZ22</accession>
<proteinExistence type="predicted"/>
<keyword evidence="2" id="KW-0812">Transmembrane</keyword>
<reference evidence="3 4" key="1">
    <citation type="submission" date="2020-02" db="EMBL/GenBank/DDBJ databases">
        <title>Whole-genome analyses of novel actinobacteria.</title>
        <authorList>
            <person name="Sahin N."/>
            <person name="Tatar D."/>
        </authorList>
    </citation>
    <scope>NUCLEOTIDE SEQUENCE [LARGE SCALE GENOMIC DNA]</scope>
    <source>
        <strain evidence="3 4">SB3404</strain>
    </source>
</reference>
<comment type="caution">
    <text evidence="3">The sequence shown here is derived from an EMBL/GenBank/DDBJ whole genome shotgun (WGS) entry which is preliminary data.</text>
</comment>
<dbReference type="AlphaFoldDB" id="A0A6G4WZ22"/>
<dbReference type="RefSeq" id="WP_165300035.1">
    <property type="nucleotide sequence ID" value="NZ_JAAKZZ010000189.1"/>
</dbReference>
<organism evidence="3 4">
    <name type="scientific">Streptomyces boncukensis</name>
    <dbReference type="NCBI Taxonomy" id="2711219"/>
    <lineage>
        <taxon>Bacteria</taxon>
        <taxon>Bacillati</taxon>
        <taxon>Actinomycetota</taxon>
        <taxon>Actinomycetes</taxon>
        <taxon>Kitasatosporales</taxon>
        <taxon>Streptomycetaceae</taxon>
        <taxon>Streptomyces</taxon>
    </lineage>
</organism>